<keyword evidence="1" id="KW-0472">Membrane</keyword>
<dbReference type="Proteomes" id="UP000596145">
    <property type="component" value="Chromosome"/>
</dbReference>
<sequence>MSEFRRMAAVSLGVLALFLGLALVVTALALQMFNWTVALGVIAAFAGGAYALYRAWRTSPGEPDQPR</sequence>
<accession>A0A7T4JVD9</accession>
<keyword evidence="1" id="KW-1133">Transmembrane helix</keyword>
<feature type="transmembrane region" description="Helical" evidence="1">
    <location>
        <begin position="32"/>
        <end position="53"/>
    </location>
</feature>
<gene>
    <name evidence="2" type="ORF">I6I10_02475</name>
</gene>
<evidence type="ECO:0000313" key="2">
    <source>
        <dbReference type="EMBL" id="QQB46818.1"/>
    </source>
</evidence>
<protein>
    <submittedName>
        <fullName evidence="2">Uncharacterized protein</fullName>
    </submittedName>
</protein>
<name>A0A7T4JVD9_9CORY</name>
<evidence type="ECO:0000313" key="3">
    <source>
        <dbReference type="Proteomes" id="UP000596145"/>
    </source>
</evidence>
<reference evidence="2 3" key="1">
    <citation type="submission" date="2020-12" db="EMBL/GenBank/DDBJ databases">
        <title>FDA dAtabase for Regulatory Grade micrObial Sequences (FDA-ARGOS): Supporting development and validation of Infectious Disease Dx tests.</title>
        <authorList>
            <person name="Sproer C."/>
            <person name="Gronow S."/>
            <person name="Severitt S."/>
            <person name="Schroder I."/>
            <person name="Tallon L."/>
            <person name="Sadzewicz L."/>
            <person name="Zhao X."/>
            <person name="Boylan J."/>
            <person name="Ott S."/>
            <person name="Bowen H."/>
            <person name="Vavikolanu K."/>
            <person name="Mehta A."/>
            <person name="Aluvathingal J."/>
            <person name="Nadendla S."/>
            <person name="Lowell S."/>
            <person name="Myers T."/>
            <person name="Yan Y."/>
            <person name="Sichtig H."/>
        </authorList>
    </citation>
    <scope>NUCLEOTIDE SEQUENCE [LARGE SCALE GENOMIC DNA]</scope>
    <source>
        <strain evidence="2 3">FDAARGOS_1053</strain>
    </source>
</reference>
<dbReference type="EMBL" id="CP066007">
    <property type="protein sequence ID" value="QQB46818.1"/>
    <property type="molecule type" value="Genomic_DNA"/>
</dbReference>
<keyword evidence="1" id="KW-0812">Transmembrane</keyword>
<organism evidence="2 3">
    <name type="scientific">Corynebacterium glucuronolyticum</name>
    <dbReference type="NCBI Taxonomy" id="39791"/>
    <lineage>
        <taxon>Bacteria</taxon>
        <taxon>Bacillati</taxon>
        <taxon>Actinomycetota</taxon>
        <taxon>Actinomycetes</taxon>
        <taxon>Mycobacteriales</taxon>
        <taxon>Corynebacteriaceae</taxon>
        <taxon>Corynebacterium</taxon>
    </lineage>
</organism>
<dbReference type="AlphaFoldDB" id="A0A7T4JVD9"/>
<dbReference type="RefSeq" id="WP_198481451.1">
    <property type="nucleotide sequence ID" value="NZ_CP066007.1"/>
</dbReference>
<proteinExistence type="predicted"/>
<evidence type="ECO:0000256" key="1">
    <source>
        <dbReference type="SAM" id="Phobius"/>
    </source>
</evidence>